<organism evidence="2 3">
    <name type="scientific">Brevundimonas albigilva</name>
    <dbReference type="NCBI Taxonomy" id="1312364"/>
    <lineage>
        <taxon>Bacteria</taxon>
        <taxon>Pseudomonadati</taxon>
        <taxon>Pseudomonadota</taxon>
        <taxon>Alphaproteobacteria</taxon>
        <taxon>Caulobacterales</taxon>
        <taxon>Caulobacteraceae</taxon>
        <taxon>Brevundimonas</taxon>
    </lineage>
</organism>
<proteinExistence type="predicted"/>
<accession>A0ABY4SRM9</accession>
<evidence type="ECO:0000313" key="3">
    <source>
        <dbReference type="Proteomes" id="UP001055429"/>
    </source>
</evidence>
<gene>
    <name evidence="2" type="ORF">M8231_16375</name>
</gene>
<dbReference type="EMBL" id="CP097649">
    <property type="protein sequence ID" value="URI15340.1"/>
    <property type="molecule type" value="Genomic_DNA"/>
</dbReference>
<feature type="region of interest" description="Disordered" evidence="1">
    <location>
        <begin position="191"/>
        <end position="211"/>
    </location>
</feature>
<feature type="compositionally biased region" description="Polar residues" evidence="1">
    <location>
        <begin position="1"/>
        <end position="10"/>
    </location>
</feature>
<evidence type="ECO:0000313" key="2">
    <source>
        <dbReference type="EMBL" id="URI15340.1"/>
    </source>
</evidence>
<sequence>MHVATTSLPTRSEVEAGMQGRPYTQVLAEQAAAERAAKERAALASAAPSAQGASVSPPTATLVSANGAPTAAAIRDLGVEYTTRYNQEFRLTGAPGELAIHHPMVGDIMKLRQSVTDLSCSARARRTFRCSYTLTTQMMQADQPGLLGMLGAFTAGLNQAAGQDVRSYTHTNDFTRSGAGWVSETMRSRVQAAAAETPARNSGSYNHREAQQGIRENQIDFNAMRDMYDAAQGKLW</sequence>
<reference evidence="2" key="1">
    <citation type="submission" date="2022-05" db="EMBL/GenBank/DDBJ databases">
        <title>Brevundimonas albigilva TT17 genome sequence.</title>
        <authorList>
            <person name="Lee K."/>
            <person name="Son H."/>
        </authorList>
    </citation>
    <scope>NUCLEOTIDE SEQUENCE</scope>
    <source>
        <strain evidence="2">TT17</strain>
    </source>
</reference>
<protein>
    <submittedName>
        <fullName evidence="2">Uncharacterized protein</fullName>
    </submittedName>
</protein>
<name>A0ABY4SRM9_9CAUL</name>
<dbReference type="RefSeq" id="WP_250201963.1">
    <property type="nucleotide sequence ID" value="NZ_CP097649.1"/>
</dbReference>
<evidence type="ECO:0000256" key="1">
    <source>
        <dbReference type="SAM" id="MobiDB-lite"/>
    </source>
</evidence>
<feature type="region of interest" description="Disordered" evidence="1">
    <location>
        <begin position="1"/>
        <end position="21"/>
    </location>
</feature>
<keyword evidence="3" id="KW-1185">Reference proteome</keyword>
<dbReference type="Proteomes" id="UP001055429">
    <property type="component" value="Chromosome"/>
</dbReference>